<dbReference type="InterPro" id="IPR043047">
    <property type="entry name" value="Hri1_N_sf"/>
</dbReference>
<comment type="similarity">
    <text evidence="3">Belongs to the HRI1 family.</text>
</comment>
<evidence type="ECO:0000256" key="6">
    <source>
        <dbReference type="ARBA" id="ARBA00023242"/>
    </source>
</evidence>
<dbReference type="InterPro" id="IPR031818">
    <property type="entry name" value="Hri1"/>
</dbReference>
<reference evidence="7" key="1">
    <citation type="submission" date="2023-03" db="EMBL/GenBank/DDBJ databases">
        <title>Massive genome expansion in bonnet fungi (Mycena s.s.) driven by repeated elements and novel gene families across ecological guilds.</title>
        <authorList>
            <consortium name="Lawrence Berkeley National Laboratory"/>
            <person name="Harder C.B."/>
            <person name="Miyauchi S."/>
            <person name="Viragh M."/>
            <person name="Kuo A."/>
            <person name="Thoen E."/>
            <person name="Andreopoulos B."/>
            <person name="Lu D."/>
            <person name="Skrede I."/>
            <person name="Drula E."/>
            <person name="Henrissat B."/>
            <person name="Morin E."/>
            <person name="Kohler A."/>
            <person name="Barry K."/>
            <person name="LaButti K."/>
            <person name="Morin E."/>
            <person name="Salamov A."/>
            <person name="Lipzen A."/>
            <person name="Mereny Z."/>
            <person name="Hegedus B."/>
            <person name="Baldrian P."/>
            <person name="Stursova M."/>
            <person name="Weitz H."/>
            <person name="Taylor A."/>
            <person name="Grigoriev I.V."/>
            <person name="Nagy L.G."/>
            <person name="Martin F."/>
            <person name="Kauserud H."/>
        </authorList>
    </citation>
    <scope>NUCLEOTIDE SEQUENCE</scope>
    <source>
        <strain evidence="7">CBHHK188m</strain>
    </source>
</reference>
<dbReference type="GO" id="GO:0005737">
    <property type="term" value="C:cytoplasm"/>
    <property type="evidence" value="ECO:0007669"/>
    <property type="project" value="UniProtKB-SubCell"/>
</dbReference>
<proteinExistence type="inferred from homology"/>
<sequence>MSAASISYRDSIRWLPEEASEPTQTIVLTAKNGVFLDVRFHKESGKLDWAFAGYRSSLEPNSTKFTHHIDSRTLNPLEVVDVGTNTPLANGMTLEAGEMVNPATGSLTKYEEVWRDVAAADALFVRNRTSSVWRARVGRWQLALGRSLPEAECWAWQAERGLGEAQWTRRYSTEMSDEGVYLPEDCTGWEVGATVKWLGESWEVLVHD</sequence>
<dbReference type="AlphaFoldDB" id="A0AAD7HFK4"/>
<keyword evidence="5" id="KW-0963">Cytoplasm</keyword>
<keyword evidence="8" id="KW-1185">Reference proteome</keyword>
<accession>A0AAD7HFK4</accession>
<dbReference type="Gene3D" id="2.40.128.320">
    <property type="entry name" value="Protein HRI1, N-terminal domain"/>
    <property type="match status" value="1"/>
</dbReference>
<dbReference type="Proteomes" id="UP001215280">
    <property type="component" value="Unassembled WGS sequence"/>
</dbReference>
<protein>
    <recommendedName>
        <fullName evidence="4">Protein HRI1</fullName>
    </recommendedName>
</protein>
<dbReference type="InterPro" id="IPR038744">
    <property type="entry name" value="Hri1_N"/>
</dbReference>
<comment type="caution">
    <text evidence="7">The sequence shown here is derived from an EMBL/GenBank/DDBJ whole genome shotgun (WGS) entry which is preliminary data.</text>
</comment>
<dbReference type="Pfam" id="PF16815">
    <property type="entry name" value="HRI1"/>
    <property type="match status" value="1"/>
</dbReference>
<dbReference type="EMBL" id="JARJLG010000289">
    <property type="protein sequence ID" value="KAJ7719627.1"/>
    <property type="molecule type" value="Genomic_DNA"/>
</dbReference>
<dbReference type="CDD" id="cd11692">
    <property type="entry name" value="HRI1_N_like"/>
    <property type="match status" value="1"/>
</dbReference>
<name>A0AAD7HFK4_9AGAR</name>
<evidence type="ECO:0000313" key="7">
    <source>
        <dbReference type="EMBL" id="KAJ7719627.1"/>
    </source>
</evidence>
<evidence type="ECO:0000313" key="8">
    <source>
        <dbReference type="Proteomes" id="UP001215280"/>
    </source>
</evidence>
<organism evidence="7 8">
    <name type="scientific">Mycena maculata</name>
    <dbReference type="NCBI Taxonomy" id="230809"/>
    <lineage>
        <taxon>Eukaryota</taxon>
        <taxon>Fungi</taxon>
        <taxon>Dikarya</taxon>
        <taxon>Basidiomycota</taxon>
        <taxon>Agaricomycotina</taxon>
        <taxon>Agaricomycetes</taxon>
        <taxon>Agaricomycetidae</taxon>
        <taxon>Agaricales</taxon>
        <taxon>Marasmiineae</taxon>
        <taxon>Mycenaceae</taxon>
        <taxon>Mycena</taxon>
    </lineage>
</organism>
<comment type="subcellular location">
    <subcellularLocation>
        <location evidence="2">Cytoplasm</location>
    </subcellularLocation>
    <subcellularLocation>
        <location evidence="1">Nucleus</location>
    </subcellularLocation>
</comment>
<evidence type="ECO:0000256" key="2">
    <source>
        <dbReference type="ARBA" id="ARBA00004496"/>
    </source>
</evidence>
<evidence type="ECO:0000256" key="5">
    <source>
        <dbReference type="ARBA" id="ARBA00022490"/>
    </source>
</evidence>
<keyword evidence="6" id="KW-0539">Nucleus</keyword>
<evidence type="ECO:0000256" key="4">
    <source>
        <dbReference type="ARBA" id="ARBA00017063"/>
    </source>
</evidence>
<gene>
    <name evidence="7" type="ORF">DFH07DRAFT_947120</name>
</gene>
<dbReference type="GO" id="GO:0005634">
    <property type="term" value="C:nucleus"/>
    <property type="evidence" value="ECO:0007669"/>
    <property type="project" value="UniProtKB-SubCell"/>
</dbReference>
<evidence type="ECO:0000256" key="3">
    <source>
        <dbReference type="ARBA" id="ARBA00005229"/>
    </source>
</evidence>
<evidence type="ECO:0000256" key="1">
    <source>
        <dbReference type="ARBA" id="ARBA00004123"/>
    </source>
</evidence>